<organism evidence="1 2">
    <name type="scientific">Eretmocerus hayati</name>
    <dbReference type="NCBI Taxonomy" id="131215"/>
    <lineage>
        <taxon>Eukaryota</taxon>
        <taxon>Metazoa</taxon>
        <taxon>Ecdysozoa</taxon>
        <taxon>Arthropoda</taxon>
        <taxon>Hexapoda</taxon>
        <taxon>Insecta</taxon>
        <taxon>Pterygota</taxon>
        <taxon>Neoptera</taxon>
        <taxon>Endopterygota</taxon>
        <taxon>Hymenoptera</taxon>
        <taxon>Apocrita</taxon>
        <taxon>Proctotrupomorpha</taxon>
        <taxon>Chalcidoidea</taxon>
        <taxon>Aphelinidae</taxon>
        <taxon>Aphelininae</taxon>
        <taxon>Eretmocerus</taxon>
    </lineage>
</organism>
<dbReference type="EMBL" id="CM056744">
    <property type="protein sequence ID" value="KAJ8665257.1"/>
    <property type="molecule type" value="Genomic_DNA"/>
</dbReference>
<sequence>MELALLESSSSSLTISRSTSLARRKRLLALLLLCVACCLITLGLLESSCLLLSRKLLLLRRGRASQYESAGPDGLSEVHGRARLVQVKEVSLIEDPASVESRMLAKVRLVPLLGGDLDGESAVSRLGYQVLKFCAEILYRYTILEKCFHNVFVRCGTVTPENVHLFLKGTTDVPPKYKVLRQQDLVASRQLPSALIIGVKKGGTRALLEFMRPHPGIRAAGSEIHFFDHHYSKGFHWYRHRMPTTLEGQITMEKTPSYFVTAEAPRRVHLMNPGMKLIVVVRDPVTRAISDYTQVKSKRIDMPKFEELAFVNGSEVVDTTWSPLRIGMYAKYLERWLNYFPLSQLLFVSGERLISDPALEIARVQDFLGLKRLISEKHFYFNATKGFPCLLKSEQRATPHCLGKNKGRNHPSIDPTVIKRLRDFYRPFNRRFYQLTGIDFGWP</sequence>
<proteinExistence type="predicted"/>
<dbReference type="Proteomes" id="UP001239111">
    <property type="component" value="Chromosome 4"/>
</dbReference>
<evidence type="ECO:0000313" key="1">
    <source>
        <dbReference type="EMBL" id="KAJ8665257.1"/>
    </source>
</evidence>
<name>A0ACC2N2L1_9HYME</name>
<reference evidence="1" key="1">
    <citation type="submission" date="2023-04" db="EMBL/GenBank/DDBJ databases">
        <title>A chromosome-level genome assembly of the parasitoid wasp Eretmocerus hayati.</title>
        <authorList>
            <person name="Zhong Y."/>
            <person name="Liu S."/>
            <person name="Liu Y."/>
        </authorList>
    </citation>
    <scope>NUCLEOTIDE SEQUENCE</scope>
    <source>
        <strain evidence="1">ZJU_SS_LIU_2023</strain>
    </source>
</reference>
<gene>
    <name evidence="1" type="ORF">QAD02_006919</name>
</gene>
<keyword evidence="2" id="KW-1185">Reference proteome</keyword>
<protein>
    <submittedName>
        <fullName evidence="1">Uncharacterized protein</fullName>
    </submittedName>
</protein>
<comment type="caution">
    <text evidence="1">The sequence shown here is derived from an EMBL/GenBank/DDBJ whole genome shotgun (WGS) entry which is preliminary data.</text>
</comment>
<accession>A0ACC2N2L1</accession>
<evidence type="ECO:0000313" key="2">
    <source>
        <dbReference type="Proteomes" id="UP001239111"/>
    </source>
</evidence>